<sequence>MSEFKKLKHANEKTIGGHPLKPIWKFYNRSKQLDSSGHYKAICKACEQLFSPRKPSLIEKNIINDSAYISEEVKETVIYIVESYKKTSRNSIYKLFKEDPKDPKQFYKYAINKFNSRFNKYEYDKYLLAYFLHPLYKASCERIWFICGWMTEKRRTNLLVENLESLVKIHSYYINNKESELNLYSKEHAKNLNLLEIIDLENNNFKDTDYNQITEDLNNNDELNTFIQDLEDKDDYDPSQIVQKHFDDIDEIYYY</sequence>
<protein>
    <submittedName>
        <fullName evidence="1">37076_t:CDS:1</fullName>
    </submittedName>
</protein>
<evidence type="ECO:0000313" key="1">
    <source>
        <dbReference type="EMBL" id="CAG8764084.1"/>
    </source>
</evidence>
<organism evidence="1 2">
    <name type="scientific">Gigaspora margarita</name>
    <dbReference type="NCBI Taxonomy" id="4874"/>
    <lineage>
        <taxon>Eukaryota</taxon>
        <taxon>Fungi</taxon>
        <taxon>Fungi incertae sedis</taxon>
        <taxon>Mucoromycota</taxon>
        <taxon>Glomeromycotina</taxon>
        <taxon>Glomeromycetes</taxon>
        <taxon>Diversisporales</taxon>
        <taxon>Gigasporaceae</taxon>
        <taxon>Gigaspora</taxon>
    </lineage>
</organism>
<evidence type="ECO:0000313" key="2">
    <source>
        <dbReference type="Proteomes" id="UP000789901"/>
    </source>
</evidence>
<accession>A0ABN7VEL5</accession>
<dbReference type="Proteomes" id="UP000789901">
    <property type="component" value="Unassembled WGS sequence"/>
</dbReference>
<reference evidence="1 2" key="1">
    <citation type="submission" date="2021-06" db="EMBL/GenBank/DDBJ databases">
        <authorList>
            <person name="Kallberg Y."/>
            <person name="Tangrot J."/>
            <person name="Rosling A."/>
        </authorList>
    </citation>
    <scope>NUCLEOTIDE SEQUENCE [LARGE SCALE GENOMIC DNA]</scope>
    <source>
        <strain evidence="1 2">120-4 pot B 10/14</strain>
    </source>
</reference>
<gene>
    <name evidence="1" type="ORF">GMARGA_LOCUS17812</name>
</gene>
<comment type="caution">
    <text evidence="1">The sequence shown here is derived from an EMBL/GenBank/DDBJ whole genome shotgun (WGS) entry which is preliminary data.</text>
</comment>
<name>A0ABN7VEL5_GIGMA</name>
<proteinExistence type="predicted"/>
<dbReference type="EMBL" id="CAJVQB010013729">
    <property type="protein sequence ID" value="CAG8764084.1"/>
    <property type="molecule type" value="Genomic_DNA"/>
</dbReference>
<keyword evidence="2" id="KW-1185">Reference proteome</keyword>